<evidence type="ECO:0000313" key="1">
    <source>
        <dbReference type="EMBL" id="QLH82139.1"/>
    </source>
</evidence>
<dbReference type="OrthoDB" id="305481at2157"/>
<protein>
    <submittedName>
        <fullName evidence="1">Uncharacterized protein</fullName>
    </submittedName>
</protein>
<evidence type="ECO:0000313" key="2">
    <source>
        <dbReference type="Proteomes" id="UP000509346"/>
    </source>
</evidence>
<accession>A0A7D5PEY2</accession>
<name>A0A7D5PEY2_9EURY</name>
<dbReference type="Proteomes" id="UP000509346">
    <property type="component" value="Chromosome"/>
</dbReference>
<dbReference type="KEGG" id="hpel:HZS54_11220"/>
<gene>
    <name evidence="1" type="ORF">HZS54_11220</name>
</gene>
<dbReference type="EMBL" id="CP058909">
    <property type="protein sequence ID" value="QLH82139.1"/>
    <property type="molecule type" value="Genomic_DNA"/>
</dbReference>
<sequence length="282" mass="32258">MTAGMPDSSRQLLNEYSHYRAGPGDDDPWWSKSHDKPLAILYAERTIKRQWASEKEYFEEYESDSVIEDAPAYLEQQLRNARAASNPDTKVENERENREKWYNLMPWKNLYPIFKKDNIGELIETNHRWPSQAEALHGQGREKTSFVGVLVIPNDRDEKTAANQYGVDSAYVYKEQQFASRGNADLKIPTDYGIELPAPLLMGKYPNGSNYLFIPWSSGLVCQGPFKQNKPYRVSCKHEALAAFVLAQQDGIFLPVDEGLEVPARARRFIDPKIATSHTPEQ</sequence>
<proteinExistence type="predicted"/>
<dbReference type="AlphaFoldDB" id="A0A7D5PEY2"/>
<dbReference type="RefSeq" id="WP_179922607.1">
    <property type="nucleotide sequence ID" value="NZ_CP058909.1"/>
</dbReference>
<organism evidence="1 2">
    <name type="scientific">Halosimplex pelagicum</name>
    <dbReference type="NCBI Taxonomy" id="869886"/>
    <lineage>
        <taxon>Archaea</taxon>
        <taxon>Methanobacteriati</taxon>
        <taxon>Methanobacteriota</taxon>
        <taxon>Stenosarchaea group</taxon>
        <taxon>Halobacteria</taxon>
        <taxon>Halobacteriales</taxon>
        <taxon>Haloarculaceae</taxon>
        <taxon>Halosimplex</taxon>
    </lineage>
</organism>
<keyword evidence="2" id="KW-1185">Reference proteome</keyword>
<dbReference type="GeneID" id="56083167"/>
<reference evidence="1 2" key="1">
    <citation type="submission" date="2020-07" db="EMBL/GenBank/DDBJ databases">
        <title>Halosimplex litoreum sp. nov. and Halosimplex rubrum sp. nov., isolated from different salt environments.</title>
        <authorList>
            <person name="Cui H."/>
        </authorList>
    </citation>
    <scope>NUCLEOTIDE SEQUENCE [LARGE SCALE GENOMIC DNA]</scope>
    <source>
        <strain evidence="1 2">R2</strain>
    </source>
</reference>